<evidence type="ECO:0000256" key="1">
    <source>
        <dbReference type="SAM" id="MobiDB-lite"/>
    </source>
</evidence>
<dbReference type="GO" id="GO:0003677">
    <property type="term" value="F:DNA binding"/>
    <property type="evidence" value="ECO:0007669"/>
    <property type="project" value="UniProtKB-KW"/>
</dbReference>
<feature type="region of interest" description="Disordered" evidence="1">
    <location>
        <begin position="265"/>
        <end position="286"/>
    </location>
</feature>
<feature type="compositionally biased region" description="Low complexity" evidence="1">
    <location>
        <begin position="268"/>
        <end position="277"/>
    </location>
</feature>
<reference evidence="2 3" key="1">
    <citation type="journal article" date="2019" name="Nat. Microbiol.">
        <title>Mediterranean grassland soil C-N compound turnover is dependent on rainfall and depth, and is mediated by genomically divergent microorganisms.</title>
        <authorList>
            <person name="Diamond S."/>
            <person name="Andeer P.F."/>
            <person name="Li Z."/>
            <person name="Crits-Christoph A."/>
            <person name="Burstein D."/>
            <person name="Anantharaman K."/>
            <person name="Lane K.R."/>
            <person name="Thomas B.C."/>
            <person name="Pan C."/>
            <person name="Northen T.R."/>
            <person name="Banfield J.F."/>
        </authorList>
    </citation>
    <scope>NUCLEOTIDE SEQUENCE [LARGE SCALE GENOMIC DNA]</scope>
    <source>
        <strain evidence="2">NP_6</strain>
    </source>
</reference>
<name>A0A537JKY1_9BACT</name>
<keyword evidence="2" id="KW-0238">DNA-binding</keyword>
<dbReference type="InterPro" id="IPR056298">
    <property type="entry name" value="AlkZ-rel"/>
</dbReference>
<evidence type="ECO:0000313" key="3">
    <source>
        <dbReference type="Proteomes" id="UP000318093"/>
    </source>
</evidence>
<dbReference type="EMBL" id="VBAN01000074">
    <property type="protein sequence ID" value="TMI84205.1"/>
    <property type="molecule type" value="Genomic_DNA"/>
</dbReference>
<dbReference type="Proteomes" id="UP000318093">
    <property type="component" value="Unassembled WGS sequence"/>
</dbReference>
<sequence>MRLLSVSTALPVRAIFRKAWLGGASGDRPSFRPHRYVIPARTSPNLSERAIRRLREQVLRHHRVRSKFDALRFIRAVGYCYAFTPGPGRLPSLFEVLDTRSDDRRWAWAWDWKEALPSEKRVFYGRILARKPTFISLAFLPHFFALTGNVGEPDDYSRLYEAGRLSALAKRVYETVAAGGPLTTRQIRAAVEPDRRGSSARLLRALAELQNLFLLARTGEVGDNPGNYAFVWDLLVRWLGPPRPRCLHSMCGSPGLRARRMRRRCSGGRRPCSPPRSTTSAGSPCSTWHAGPMARTGWCCERPWRASGGPAGGKVRR</sequence>
<accession>A0A537JKY1</accession>
<evidence type="ECO:0000313" key="2">
    <source>
        <dbReference type="EMBL" id="TMI84205.1"/>
    </source>
</evidence>
<dbReference type="AlphaFoldDB" id="A0A537JKY1"/>
<organism evidence="2 3">
    <name type="scientific">Candidatus Segetimicrobium genomatis</name>
    <dbReference type="NCBI Taxonomy" id="2569760"/>
    <lineage>
        <taxon>Bacteria</taxon>
        <taxon>Bacillati</taxon>
        <taxon>Candidatus Sysuimicrobiota</taxon>
        <taxon>Candidatus Sysuimicrobiia</taxon>
        <taxon>Candidatus Sysuimicrobiales</taxon>
        <taxon>Candidatus Segetimicrobiaceae</taxon>
        <taxon>Candidatus Segetimicrobium</taxon>
    </lineage>
</organism>
<gene>
    <name evidence="2" type="ORF">E6H03_02355</name>
</gene>
<proteinExistence type="predicted"/>
<protein>
    <submittedName>
        <fullName evidence="2">Winged helix DNA-binding domain-containing protein</fullName>
    </submittedName>
</protein>
<dbReference type="Pfam" id="PF24741">
    <property type="entry name" value="AlkZ-rel"/>
    <property type="match status" value="1"/>
</dbReference>
<comment type="caution">
    <text evidence="2">The sequence shown here is derived from an EMBL/GenBank/DDBJ whole genome shotgun (WGS) entry which is preliminary data.</text>
</comment>